<evidence type="ECO:0000313" key="3">
    <source>
        <dbReference type="Proteomes" id="UP000298653"/>
    </source>
</evidence>
<gene>
    <name evidence="2" type="ORF">AR1Y2_1067</name>
</gene>
<dbReference type="Pfam" id="PF11823">
    <property type="entry name" value="Se_S_carrier"/>
    <property type="match status" value="1"/>
</dbReference>
<dbReference type="RefSeq" id="WP_137328051.1">
    <property type="nucleotide sequence ID" value="NZ_CP040058.1"/>
</dbReference>
<proteinExistence type="predicted"/>
<reference evidence="2 3" key="1">
    <citation type="submission" date="2019-05" db="EMBL/GenBank/DDBJ databases">
        <title>Complete genome sequencing of Anaerostipes rhamnosivorans.</title>
        <authorList>
            <person name="Bui T.P.N."/>
            <person name="de Vos W.M."/>
        </authorList>
    </citation>
    <scope>NUCLEOTIDE SEQUENCE [LARGE SCALE GENOMIC DNA]</scope>
    <source>
        <strain evidence="2 3">1y2</strain>
    </source>
</reference>
<evidence type="ECO:0000259" key="1">
    <source>
        <dbReference type="Pfam" id="PF11823"/>
    </source>
</evidence>
<dbReference type="KEGG" id="arf:AR1Y2_1067"/>
<dbReference type="Proteomes" id="UP000298653">
    <property type="component" value="Chromosome"/>
</dbReference>
<organism evidence="2 3">
    <name type="scientific">Anaerostipes rhamnosivorans</name>
    <dbReference type="NCBI Taxonomy" id="1229621"/>
    <lineage>
        <taxon>Bacteria</taxon>
        <taxon>Bacillati</taxon>
        <taxon>Bacillota</taxon>
        <taxon>Clostridia</taxon>
        <taxon>Lachnospirales</taxon>
        <taxon>Lachnospiraceae</taxon>
        <taxon>Anaerostipes</taxon>
    </lineage>
</organism>
<protein>
    <recommendedName>
        <fullName evidence="1">Putative Se/S carrier protein-like domain-containing protein</fullName>
    </recommendedName>
</protein>
<dbReference type="EMBL" id="CP040058">
    <property type="protein sequence ID" value="QCP34521.1"/>
    <property type="molecule type" value="Genomic_DNA"/>
</dbReference>
<dbReference type="AlphaFoldDB" id="A0A4P8ICU6"/>
<accession>A0A4P8ICU6</accession>
<evidence type="ECO:0000313" key="2">
    <source>
        <dbReference type="EMBL" id="QCP34521.1"/>
    </source>
</evidence>
<keyword evidence="3" id="KW-1185">Reference proteome</keyword>
<sequence length="78" mass="8672">MREKRLRLVVAFPNTTSAMAMEKHCRISGVEGRLIAVPPVITAGCGMAWCAELKEETAIKEILKREGIETEGIYQILL</sequence>
<name>A0A4P8ICU6_9FIRM</name>
<feature type="domain" description="Putative Se/S carrier protein-like" evidence="1">
    <location>
        <begin position="8"/>
        <end position="75"/>
    </location>
</feature>
<dbReference type="OrthoDB" id="3192849at2"/>
<dbReference type="InterPro" id="IPR021778">
    <property type="entry name" value="Se/S_carrier-like"/>
</dbReference>